<reference evidence="2 3" key="1">
    <citation type="submission" date="2020-08" db="EMBL/GenBank/DDBJ databases">
        <title>Genomic Encyclopedia of Type Strains, Phase IV (KMG-IV): sequencing the most valuable type-strain genomes for metagenomic binning, comparative biology and taxonomic classification.</title>
        <authorList>
            <person name="Goeker M."/>
        </authorList>
    </citation>
    <scope>NUCLEOTIDE SEQUENCE [LARGE SCALE GENOMIC DNA]</scope>
    <source>
        <strain evidence="2 3">DSM 7465</strain>
    </source>
</reference>
<gene>
    <name evidence="2" type="ORF">HNQ99_003377</name>
</gene>
<keyword evidence="3" id="KW-1185">Reference proteome</keyword>
<accession>A0A840HZP6</accession>
<evidence type="ECO:0000259" key="1">
    <source>
        <dbReference type="Pfam" id="PF18864"/>
    </source>
</evidence>
<dbReference type="AlphaFoldDB" id="A0A840HZP6"/>
<sequence>MSGLVDQLQSDALDQGSSVSALLRKVKVAAVKLALDDALEWVQRELDGYQDKDDLPDYRTTRGNPVGWNPYHGWQPMLFADEQISDMITQVSLFEPVGSFEAILKESSSGTLLKPLPAGLVAQMNNMFGWDIPKAALEFPRGSIVNVVEQVRNLVLDWSLELARAGINGEGMTFTMEERKRAAGSQVHIGQLNGSFSPGDAIGANARVNVGSNDHSVNKANDCSVFRDIETAAETIDDRQIRSAILSARATSH</sequence>
<dbReference type="Proteomes" id="UP000575068">
    <property type="component" value="Unassembled WGS sequence"/>
</dbReference>
<evidence type="ECO:0000313" key="2">
    <source>
        <dbReference type="EMBL" id="MBB4643039.1"/>
    </source>
</evidence>
<dbReference type="InterPro" id="IPR041304">
    <property type="entry name" value="AbiTii"/>
</dbReference>
<protein>
    <recommendedName>
        <fullName evidence="1">AbiTii domain-containing protein</fullName>
    </recommendedName>
</protein>
<comment type="caution">
    <text evidence="2">The sequence shown here is derived from an EMBL/GenBank/DDBJ whole genome shotgun (WGS) entry which is preliminary data.</text>
</comment>
<proteinExistence type="predicted"/>
<dbReference type="RefSeq" id="WP_184477636.1">
    <property type="nucleotide sequence ID" value="NZ_JACHOV010000030.1"/>
</dbReference>
<name>A0A840HZP6_9SPHN</name>
<feature type="domain" description="AbiTii" evidence="1">
    <location>
        <begin position="4"/>
        <end position="183"/>
    </location>
</feature>
<dbReference type="EMBL" id="JACHOV010000030">
    <property type="protein sequence ID" value="MBB4643039.1"/>
    <property type="molecule type" value="Genomic_DNA"/>
</dbReference>
<dbReference type="Pfam" id="PF18864">
    <property type="entry name" value="AbiTii"/>
    <property type="match status" value="1"/>
</dbReference>
<organism evidence="2 3">
    <name type="scientific">Rhizorhapis suberifaciens</name>
    <name type="common">corky root of lettuce</name>
    <dbReference type="NCBI Taxonomy" id="13656"/>
    <lineage>
        <taxon>Bacteria</taxon>
        <taxon>Pseudomonadati</taxon>
        <taxon>Pseudomonadota</taxon>
        <taxon>Alphaproteobacteria</taxon>
        <taxon>Sphingomonadales</taxon>
        <taxon>Sphingomonadaceae</taxon>
        <taxon>Rhizorhapis</taxon>
    </lineage>
</organism>
<evidence type="ECO:0000313" key="3">
    <source>
        <dbReference type="Proteomes" id="UP000575068"/>
    </source>
</evidence>